<sequence>MSFTSQSEHLLSRWGKWSVAHPLLILLVVCVTVGFAFVYTANNLSINTDTTELVAPDAPFQKTSRRFEQAFPQDIRTLLLVVESSTPELTKSATQRLSRLLNADKVNFESVYTPNDNPFFRRNGLLYLDKADLQDLSETLSEAQPFIGRIYQETHLSGFFSIIDDALTATGDNGPVPMDLPAMLKKVSAALHQTMNGDKALLSWEELITNSKKVTSKNSFIIVRPKFDYARIRPAEEAINSVRKAVAQIQEADLPEVKVWLSGEVGLEDDELSGISTGTFNASLFSVVVVLGILLVAYRSVYLTLATLVTLALGMVLCGAFAAAAVRELNLISVAFAVSNIGLGVEYAIHFCLRYRDNINHHINKDRAIISTLTSTSPSLLLCAGTTAIGLYAFIPTDYQGVSELGLLAGTSLFICLLVTLIVLPVLLKLIPMTVSATPTVKVPSGFERLPSKIAALTMRYAKPIALLVAMLAVGAAFLVPQVQTDFNPINLRDPNTESVIAFKRLTQDKETTPMTLTVLVKDADKAKAVQKKLATLATVDKTISLFDFQPTDQDDKLALIEDMALTMGIQTREFPPLNMDNNPVPAIRHLLTSLAAVLPKKTDPQEIAILTGFRDELQDMLTEYDARLQPYRHAFVDKVQTALMGTLPQVMNELLGSFDAGGIALADIPDDIKSRWLSKEGWYRIQIFPKQNLNELANMVQFITDVQAVEPDTTDLPILYWESMKAVVAAFQEAITIALITIALVLFSIRRNVTDTLLIMTPLVLAGLFTMASTVLTHTPINFANIIALPLLLGFGVDNGIHMVEKLRHSAIEEKNMYQSSTARAMFYGALTTSSSFAGLAFSSHQGIASMGLVITVGIFWIMFSTFIILPVLSKLVLKETDVAA</sequence>
<feature type="transmembrane region" description="Helical" evidence="6">
    <location>
        <begin position="331"/>
        <end position="353"/>
    </location>
</feature>
<evidence type="ECO:0000256" key="1">
    <source>
        <dbReference type="ARBA" id="ARBA00004651"/>
    </source>
</evidence>
<dbReference type="NCBIfam" id="TIGR03480">
    <property type="entry name" value="HpnN"/>
    <property type="match status" value="1"/>
</dbReference>
<dbReference type="Gene3D" id="1.20.1640.10">
    <property type="entry name" value="Multidrug efflux transporter AcrB transmembrane domain"/>
    <property type="match status" value="2"/>
</dbReference>
<keyword evidence="3 6" id="KW-0812">Transmembrane</keyword>
<dbReference type="RefSeq" id="WP_088618720.1">
    <property type="nucleotide sequence ID" value="NZ_CP022129.1"/>
</dbReference>
<evidence type="ECO:0000313" key="8">
    <source>
        <dbReference type="EMBL" id="ASF45845.1"/>
    </source>
</evidence>
<keyword evidence="2" id="KW-1003">Cell membrane</keyword>
<dbReference type="PANTHER" id="PTHR33406:SF13">
    <property type="entry name" value="MEMBRANE PROTEIN YDFJ"/>
    <property type="match status" value="1"/>
</dbReference>
<evidence type="ECO:0000256" key="2">
    <source>
        <dbReference type="ARBA" id="ARBA00022475"/>
    </source>
</evidence>
<feature type="transmembrane region" description="Helical" evidence="6">
    <location>
        <begin position="407"/>
        <end position="428"/>
    </location>
</feature>
<gene>
    <name evidence="8" type="ORF">CEK71_07015</name>
</gene>
<feature type="transmembrane region" description="Helical" evidence="6">
    <location>
        <begin position="784"/>
        <end position="805"/>
    </location>
</feature>
<keyword evidence="9" id="KW-1185">Reference proteome</keyword>
<feature type="transmembrane region" description="Helical" evidence="6">
    <location>
        <begin position="849"/>
        <end position="871"/>
    </location>
</feature>
<proteinExistence type="predicted"/>
<dbReference type="KEGG" id="mpsy:CEK71_07015"/>
<evidence type="ECO:0000256" key="4">
    <source>
        <dbReference type="ARBA" id="ARBA00022989"/>
    </source>
</evidence>
<feature type="transmembrane region" description="Helical" evidence="6">
    <location>
        <begin position="21"/>
        <end position="41"/>
    </location>
</feature>
<evidence type="ECO:0000256" key="5">
    <source>
        <dbReference type="ARBA" id="ARBA00023136"/>
    </source>
</evidence>
<feature type="transmembrane region" description="Helical" evidence="6">
    <location>
        <begin position="305"/>
        <end position="325"/>
    </location>
</feature>
<feature type="transmembrane region" description="Helical" evidence="6">
    <location>
        <begin position="727"/>
        <end position="750"/>
    </location>
</feature>
<dbReference type="EMBL" id="CP022129">
    <property type="protein sequence ID" value="ASF45845.1"/>
    <property type="molecule type" value="Genomic_DNA"/>
</dbReference>
<feature type="transmembrane region" description="Helical" evidence="6">
    <location>
        <begin position="373"/>
        <end position="395"/>
    </location>
</feature>
<comment type="subcellular location">
    <subcellularLocation>
        <location evidence="1">Cell membrane</location>
        <topology evidence="1">Multi-pass membrane protein</topology>
    </subcellularLocation>
</comment>
<dbReference type="InterPro" id="IPR004869">
    <property type="entry name" value="MMPL_dom"/>
</dbReference>
<reference evidence="8 9" key="1">
    <citation type="submission" date="2017-06" db="EMBL/GenBank/DDBJ databases">
        <title>Genome Sequencing of the methanotroph Methylovulum psychrotolerants str. HV10-M2 isolated from a high-altitude environment.</title>
        <authorList>
            <person name="Mateos-Rivera A."/>
        </authorList>
    </citation>
    <scope>NUCLEOTIDE SEQUENCE [LARGE SCALE GENOMIC DNA]</scope>
    <source>
        <strain evidence="8 9">HV10_M2</strain>
    </source>
</reference>
<evidence type="ECO:0000259" key="7">
    <source>
        <dbReference type="Pfam" id="PF03176"/>
    </source>
</evidence>
<feature type="transmembrane region" description="Helical" evidence="6">
    <location>
        <begin position="757"/>
        <end position="778"/>
    </location>
</feature>
<accession>A0A1Z4BX41</accession>
<evidence type="ECO:0000256" key="3">
    <source>
        <dbReference type="ARBA" id="ARBA00022692"/>
    </source>
</evidence>
<name>A0A1Z4BX41_9GAMM</name>
<protein>
    <submittedName>
        <fullName evidence="8">Hopanoid biosynthesis-associated RND transporter HpnN</fullName>
    </submittedName>
</protein>
<dbReference type="GO" id="GO:0005886">
    <property type="term" value="C:plasma membrane"/>
    <property type="evidence" value="ECO:0007669"/>
    <property type="project" value="UniProtKB-SubCell"/>
</dbReference>
<keyword evidence="4 6" id="KW-1133">Transmembrane helix</keyword>
<dbReference type="InterPro" id="IPR017841">
    <property type="entry name" value="Hopanoid_biosynth_HpnN"/>
</dbReference>
<evidence type="ECO:0000256" key="6">
    <source>
        <dbReference type="SAM" id="Phobius"/>
    </source>
</evidence>
<organism evidence="8 9">
    <name type="scientific">Methylovulum psychrotolerans</name>
    <dbReference type="NCBI Taxonomy" id="1704499"/>
    <lineage>
        <taxon>Bacteria</taxon>
        <taxon>Pseudomonadati</taxon>
        <taxon>Pseudomonadota</taxon>
        <taxon>Gammaproteobacteria</taxon>
        <taxon>Methylococcales</taxon>
        <taxon>Methylococcaceae</taxon>
        <taxon>Methylovulum</taxon>
    </lineage>
</organism>
<dbReference type="PANTHER" id="PTHR33406">
    <property type="entry name" value="MEMBRANE PROTEIN MJ1562-RELATED"/>
    <property type="match status" value="1"/>
</dbReference>
<dbReference type="Pfam" id="PF03176">
    <property type="entry name" value="MMPL"/>
    <property type="match status" value="1"/>
</dbReference>
<dbReference type="SUPFAM" id="SSF82866">
    <property type="entry name" value="Multidrug efflux transporter AcrB transmembrane domain"/>
    <property type="match status" value="2"/>
</dbReference>
<keyword evidence="5 6" id="KW-0472">Membrane</keyword>
<dbReference type="OrthoDB" id="7067407at2"/>
<feature type="domain" description="Membrane transport protein MMPL" evidence="7">
    <location>
        <begin position="235"/>
        <end position="431"/>
    </location>
</feature>
<feature type="transmembrane region" description="Helical" evidence="6">
    <location>
        <begin position="826"/>
        <end position="843"/>
    </location>
</feature>
<evidence type="ECO:0000313" key="9">
    <source>
        <dbReference type="Proteomes" id="UP000197019"/>
    </source>
</evidence>
<dbReference type="AlphaFoldDB" id="A0A1Z4BX41"/>
<feature type="transmembrane region" description="Helical" evidence="6">
    <location>
        <begin position="461"/>
        <end position="480"/>
    </location>
</feature>
<feature type="transmembrane region" description="Helical" evidence="6">
    <location>
        <begin position="280"/>
        <end position="298"/>
    </location>
</feature>
<dbReference type="InterPro" id="IPR050545">
    <property type="entry name" value="Mycobact_MmpL"/>
</dbReference>
<dbReference type="Proteomes" id="UP000197019">
    <property type="component" value="Chromosome"/>
</dbReference>